<feature type="compositionally biased region" description="Polar residues" evidence="2">
    <location>
        <begin position="163"/>
        <end position="194"/>
    </location>
</feature>
<feature type="region of interest" description="Disordered" evidence="2">
    <location>
        <begin position="134"/>
        <end position="211"/>
    </location>
</feature>
<keyword evidence="1" id="KW-0862">Zinc</keyword>
<reference evidence="4 5" key="1">
    <citation type="submission" date="2014-04" db="EMBL/GenBank/DDBJ databases">
        <authorList>
            <consortium name="DOE Joint Genome Institute"/>
            <person name="Kuo A."/>
            <person name="Zuccaro A."/>
            <person name="Kohler A."/>
            <person name="Nagy L.G."/>
            <person name="Floudas D."/>
            <person name="Copeland A."/>
            <person name="Barry K.W."/>
            <person name="Cichocki N."/>
            <person name="Veneault-Fourrey C."/>
            <person name="LaButti K."/>
            <person name="Lindquist E.A."/>
            <person name="Lipzen A."/>
            <person name="Lundell T."/>
            <person name="Morin E."/>
            <person name="Murat C."/>
            <person name="Sun H."/>
            <person name="Tunlid A."/>
            <person name="Henrissat B."/>
            <person name="Grigoriev I.V."/>
            <person name="Hibbett D.S."/>
            <person name="Martin F."/>
            <person name="Nordberg H.P."/>
            <person name="Cantor M.N."/>
            <person name="Hua S.X."/>
        </authorList>
    </citation>
    <scope>NUCLEOTIDE SEQUENCE [LARGE SCALE GENOMIC DNA]</scope>
    <source>
        <strain evidence="4 5">MAFF 305830</strain>
    </source>
</reference>
<organism evidence="4 5">
    <name type="scientific">Serendipita vermifera MAFF 305830</name>
    <dbReference type="NCBI Taxonomy" id="933852"/>
    <lineage>
        <taxon>Eukaryota</taxon>
        <taxon>Fungi</taxon>
        <taxon>Dikarya</taxon>
        <taxon>Basidiomycota</taxon>
        <taxon>Agaricomycotina</taxon>
        <taxon>Agaricomycetes</taxon>
        <taxon>Sebacinales</taxon>
        <taxon>Serendipitaceae</taxon>
        <taxon>Serendipita</taxon>
    </lineage>
</organism>
<evidence type="ECO:0000256" key="2">
    <source>
        <dbReference type="SAM" id="MobiDB-lite"/>
    </source>
</evidence>
<dbReference type="PROSITE" id="PS50157">
    <property type="entry name" value="ZINC_FINGER_C2H2_2"/>
    <property type="match status" value="1"/>
</dbReference>
<keyword evidence="1" id="KW-0479">Metal-binding</keyword>
<proteinExistence type="predicted"/>
<evidence type="ECO:0000313" key="5">
    <source>
        <dbReference type="Proteomes" id="UP000054097"/>
    </source>
</evidence>
<dbReference type="GO" id="GO:0008270">
    <property type="term" value="F:zinc ion binding"/>
    <property type="evidence" value="ECO:0007669"/>
    <property type="project" value="UniProtKB-KW"/>
</dbReference>
<accession>A0A0C2XMT9</accession>
<evidence type="ECO:0000313" key="4">
    <source>
        <dbReference type="EMBL" id="KIM30277.1"/>
    </source>
</evidence>
<name>A0A0C2XMT9_SERVB</name>
<keyword evidence="5" id="KW-1185">Reference proteome</keyword>
<dbReference type="HOGENOM" id="CLU_816756_0_0_1"/>
<dbReference type="EMBL" id="KN824285">
    <property type="protein sequence ID" value="KIM30277.1"/>
    <property type="molecule type" value="Genomic_DNA"/>
</dbReference>
<protein>
    <recommendedName>
        <fullName evidence="3">C2H2-type domain-containing protein</fullName>
    </recommendedName>
</protein>
<dbReference type="InterPro" id="IPR013087">
    <property type="entry name" value="Znf_C2H2_type"/>
</dbReference>
<evidence type="ECO:0000256" key="1">
    <source>
        <dbReference type="PROSITE-ProRule" id="PRU00042"/>
    </source>
</evidence>
<feature type="region of interest" description="Disordered" evidence="2">
    <location>
        <begin position="231"/>
        <end position="266"/>
    </location>
</feature>
<feature type="compositionally biased region" description="Basic residues" evidence="2">
    <location>
        <begin position="1"/>
        <end position="11"/>
    </location>
</feature>
<feature type="domain" description="C2H2-type" evidence="3">
    <location>
        <begin position="107"/>
        <end position="137"/>
    </location>
</feature>
<reference evidence="5" key="2">
    <citation type="submission" date="2015-01" db="EMBL/GenBank/DDBJ databases">
        <title>Evolutionary Origins and Diversification of the Mycorrhizal Mutualists.</title>
        <authorList>
            <consortium name="DOE Joint Genome Institute"/>
            <consortium name="Mycorrhizal Genomics Consortium"/>
            <person name="Kohler A."/>
            <person name="Kuo A."/>
            <person name="Nagy L.G."/>
            <person name="Floudas D."/>
            <person name="Copeland A."/>
            <person name="Barry K.W."/>
            <person name="Cichocki N."/>
            <person name="Veneault-Fourrey C."/>
            <person name="LaButti K."/>
            <person name="Lindquist E.A."/>
            <person name="Lipzen A."/>
            <person name="Lundell T."/>
            <person name="Morin E."/>
            <person name="Murat C."/>
            <person name="Riley R."/>
            <person name="Ohm R."/>
            <person name="Sun H."/>
            <person name="Tunlid A."/>
            <person name="Henrissat B."/>
            <person name="Grigoriev I.V."/>
            <person name="Hibbett D.S."/>
            <person name="Martin F."/>
        </authorList>
    </citation>
    <scope>NUCLEOTIDE SEQUENCE [LARGE SCALE GENOMIC DNA]</scope>
    <source>
        <strain evidence="5">MAFF 305830</strain>
    </source>
</reference>
<feature type="compositionally biased region" description="Polar residues" evidence="2">
    <location>
        <begin position="235"/>
        <end position="244"/>
    </location>
</feature>
<feature type="region of interest" description="Disordered" evidence="2">
    <location>
        <begin position="290"/>
        <end position="311"/>
    </location>
</feature>
<dbReference type="Proteomes" id="UP000054097">
    <property type="component" value="Unassembled WGS sequence"/>
</dbReference>
<evidence type="ECO:0000259" key="3">
    <source>
        <dbReference type="PROSITE" id="PS50157"/>
    </source>
</evidence>
<dbReference type="AlphaFoldDB" id="A0A0C2XMT9"/>
<keyword evidence="1" id="KW-0863">Zinc-finger</keyword>
<sequence>MSRTPTSKKSRHQEAPQSGPALPDYMQNIIINYSGNTTASQSSVIQNLQEDFRGHPTGDLISIVRRQGVNGRQGGVEVAICRECKYQNTFQKVVEHITSSHWGLQLWTCTVGNCSQAYRRKHDLDRHLWDSHEVQTNRASRRGQLAVDSASAPTEPGPFRNPHANSSRQSEPYPTGLRRSSVSRNGRPSVSPTTARHPLPTEQRPPLVSVPPGTVMFPIGPGHVPYWNHGGGVTGSQPGPSTSAYGFPSGGQGGSRHSGRTARHGASTQQMFDGPYDPSSFLFAPHGQPPPTAAANPYMGQGVSGMQPSTSAGFNSKGGYTSLYFSPSWQDNDDNHSPGF</sequence>
<gene>
    <name evidence="4" type="ORF">M408DRAFT_22283</name>
</gene>
<dbReference type="PROSITE" id="PS00028">
    <property type="entry name" value="ZINC_FINGER_C2H2_1"/>
    <property type="match status" value="1"/>
</dbReference>
<feature type="region of interest" description="Disordered" evidence="2">
    <location>
        <begin position="1"/>
        <end position="23"/>
    </location>
</feature>